<name>A0AAV7T2U3_PLEWA</name>
<protein>
    <submittedName>
        <fullName evidence="2">Uncharacterized protein</fullName>
    </submittedName>
</protein>
<gene>
    <name evidence="2" type="ORF">NDU88_002593</name>
</gene>
<sequence>MWKTRSTREVDSIPLMDLELHMGEQCFQLYVERFPERLPERSSPAAPSTWGSRYWPSATGISRECHGSRVSTDSEARQQRHGPAPEPWCRGRPASLLRLRQLGGTGSGPGSGDETWSLTTHNTNPKIGDILRSPSRKEAREQNSKGSDSTGGTGDGEQCSAQRSARRKTLSTNQKAEGGLLHKPLSGSQG</sequence>
<reference evidence="2" key="1">
    <citation type="journal article" date="2022" name="bioRxiv">
        <title>Sequencing and chromosome-scale assembly of the giantPleurodeles waltlgenome.</title>
        <authorList>
            <person name="Brown T."/>
            <person name="Elewa A."/>
            <person name="Iarovenko S."/>
            <person name="Subramanian E."/>
            <person name="Araus A.J."/>
            <person name="Petzold A."/>
            <person name="Susuki M."/>
            <person name="Suzuki K.-i.T."/>
            <person name="Hayashi T."/>
            <person name="Toyoda A."/>
            <person name="Oliveira C."/>
            <person name="Osipova E."/>
            <person name="Leigh N.D."/>
            <person name="Simon A."/>
            <person name="Yun M.H."/>
        </authorList>
    </citation>
    <scope>NUCLEOTIDE SEQUENCE</scope>
    <source>
        <strain evidence="2">20211129_DDA</strain>
        <tissue evidence="2">Liver</tissue>
    </source>
</reference>
<evidence type="ECO:0000313" key="3">
    <source>
        <dbReference type="Proteomes" id="UP001066276"/>
    </source>
</evidence>
<evidence type="ECO:0000256" key="1">
    <source>
        <dbReference type="SAM" id="MobiDB-lite"/>
    </source>
</evidence>
<evidence type="ECO:0000313" key="2">
    <source>
        <dbReference type="EMBL" id="KAJ1170720.1"/>
    </source>
</evidence>
<feature type="compositionally biased region" description="Polar residues" evidence="1">
    <location>
        <begin position="114"/>
        <end position="125"/>
    </location>
</feature>
<dbReference type="AlphaFoldDB" id="A0AAV7T2U3"/>
<keyword evidence="3" id="KW-1185">Reference proteome</keyword>
<dbReference type="Proteomes" id="UP001066276">
    <property type="component" value="Chromosome 4_1"/>
</dbReference>
<organism evidence="2 3">
    <name type="scientific">Pleurodeles waltl</name>
    <name type="common">Iberian ribbed newt</name>
    <dbReference type="NCBI Taxonomy" id="8319"/>
    <lineage>
        <taxon>Eukaryota</taxon>
        <taxon>Metazoa</taxon>
        <taxon>Chordata</taxon>
        <taxon>Craniata</taxon>
        <taxon>Vertebrata</taxon>
        <taxon>Euteleostomi</taxon>
        <taxon>Amphibia</taxon>
        <taxon>Batrachia</taxon>
        <taxon>Caudata</taxon>
        <taxon>Salamandroidea</taxon>
        <taxon>Salamandridae</taxon>
        <taxon>Pleurodelinae</taxon>
        <taxon>Pleurodeles</taxon>
    </lineage>
</organism>
<comment type="caution">
    <text evidence="2">The sequence shown here is derived from an EMBL/GenBank/DDBJ whole genome shotgun (WGS) entry which is preliminary data.</text>
</comment>
<proteinExistence type="predicted"/>
<accession>A0AAV7T2U3</accession>
<feature type="compositionally biased region" description="Basic and acidic residues" evidence="1">
    <location>
        <begin position="63"/>
        <end position="78"/>
    </location>
</feature>
<dbReference type="EMBL" id="JANPWB010000007">
    <property type="protein sequence ID" value="KAJ1170720.1"/>
    <property type="molecule type" value="Genomic_DNA"/>
</dbReference>
<feature type="region of interest" description="Disordered" evidence="1">
    <location>
        <begin position="60"/>
        <end position="190"/>
    </location>
</feature>